<feature type="disulfide bond" evidence="15">
    <location>
        <begin position="80"/>
        <end position="107"/>
    </location>
</feature>
<evidence type="ECO:0000256" key="14">
    <source>
        <dbReference type="PIRSR" id="PIRSR600823-3"/>
    </source>
</evidence>
<dbReference type="GO" id="GO:0020037">
    <property type="term" value="F:heme binding"/>
    <property type="evidence" value="ECO:0007669"/>
    <property type="project" value="InterPro"/>
</dbReference>
<evidence type="ECO:0000313" key="17">
    <source>
        <dbReference type="EMBL" id="KAJ4835606.1"/>
    </source>
</evidence>
<dbReference type="Pfam" id="PF00141">
    <property type="entry name" value="peroxidase"/>
    <property type="match status" value="1"/>
</dbReference>
<evidence type="ECO:0000256" key="3">
    <source>
        <dbReference type="ARBA" id="ARBA00006873"/>
    </source>
</evidence>
<dbReference type="PROSITE" id="PS00435">
    <property type="entry name" value="PEROXIDASE_1"/>
    <property type="match status" value="1"/>
</dbReference>
<dbReference type="InterPro" id="IPR019793">
    <property type="entry name" value="Peroxidases_heam-ligand_BS"/>
</dbReference>
<feature type="binding site" evidence="14">
    <location>
        <position position="74"/>
    </location>
    <ligand>
        <name>Ca(2+)</name>
        <dbReference type="ChEBI" id="CHEBI:29108"/>
        <label>2</label>
    </ligand>
</feature>
<keyword evidence="8 14" id="KW-0106">Calcium</keyword>
<dbReference type="GO" id="GO:0140825">
    <property type="term" value="F:lactoperoxidase activity"/>
    <property type="evidence" value="ECO:0007669"/>
    <property type="project" value="UniProtKB-EC"/>
</dbReference>
<dbReference type="EC" id="1.11.1.7" evidence="4"/>
<evidence type="ECO:0000256" key="12">
    <source>
        <dbReference type="ARBA" id="ARBA00023180"/>
    </source>
</evidence>
<evidence type="ECO:0000256" key="13">
    <source>
        <dbReference type="PIRSR" id="PIRSR600823-2"/>
    </source>
</evidence>
<evidence type="ECO:0000256" key="2">
    <source>
        <dbReference type="ARBA" id="ARBA00002322"/>
    </source>
</evidence>
<dbReference type="AlphaFoldDB" id="A0A9Q0JAQ4"/>
<evidence type="ECO:0000256" key="10">
    <source>
        <dbReference type="ARBA" id="ARBA00023004"/>
    </source>
</evidence>
<evidence type="ECO:0000256" key="8">
    <source>
        <dbReference type="ARBA" id="ARBA00022837"/>
    </source>
</evidence>
<evidence type="ECO:0000256" key="6">
    <source>
        <dbReference type="ARBA" id="ARBA00022617"/>
    </source>
</evidence>
<dbReference type="EMBL" id="JAKUCV010004360">
    <property type="protein sequence ID" value="KAJ4835606.1"/>
    <property type="molecule type" value="Genomic_DNA"/>
</dbReference>
<proteinExistence type="inferred from homology"/>
<dbReference type="PROSITE" id="PS50873">
    <property type="entry name" value="PEROXIDASE_4"/>
    <property type="match status" value="1"/>
</dbReference>
<dbReference type="FunFam" id="1.10.420.10:FF:000006">
    <property type="entry name" value="Peroxidase"/>
    <property type="match status" value="1"/>
</dbReference>
<evidence type="ECO:0000256" key="9">
    <source>
        <dbReference type="ARBA" id="ARBA00023002"/>
    </source>
</evidence>
<keyword evidence="11 15" id="KW-1015">Disulfide bond</keyword>
<feature type="domain" description="Plant heme peroxidase family profile" evidence="16">
    <location>
        <begin position="1"/>
        <end position="199"/>
    </location>
</feature>
<comment type="cofactor">
    <cofactor evidence="14">
        <name>Ca(2+)</name>
        <dbReference type="ChEBI" id="CHEBI:29108"/>
    </cofactor>
    <text evidence="14">Binds 2 calcium ions per subunit.</text>
</comment>
<evidence type="ECO:0000256" key="4">
    <source>
        <dbReference type="ARBA" id="ARBA00012313"/>
    </source>
</evidence>
<evidence type="ECO:0000256" key="15">
    <source>
        <dbReference type="PIRSR" id="PIRSR600823-5"/>
    </source>
</evidence>
<evidence type="ECO:0000256" key="11">
    <source>
        <dbReference type="ARBA" id="ARBA00023157"/>
    </source>
</evidence>
<evidence type="ECO:0000256" key="7">
    <source>
        <dbReference type="ARBA" id="ARBA00022723"/>
    </source>
</evidence>
<protein>
    <recommendedName>
        <fullName evidence="4">peroxidase</fullName>
        <ecNumber evidence="4">1.11.1.7</ecNumber>
    </recommendedName>
</protein>
<dbReference type="InterPro" id="IPR000823">
    <property type="entry name" value="Peroxidase_pln"/>
</dbReference>
<keyword evidence="7 14" id="KW-0479">Metal-binding</keyword>
<dbReference type="SUPFAM" id="SSF48113">
    <property type="entry name" value="Heme-dependent peroxidases"/>
    <property type="match status" value="1"/>
</dbReference>
<evidence type="ECO:0000256" key="1">
    <source>
        <dbReference type="ARBA" id="ARBA00000189"/>
    </source>
</evidence>
<reference evidence="17" key="1">
    <citation type="submission" date="2022-02" db="EMBL/GenBank/DDBJ databases">
        <authorList>
            <person name="Henning P.M."/>
            <person name="McCubbin A.G."/>
            <person name="Shore J.S."/>
        </authorList>
    </citation>
    <scope>NUCLEOTIDE SEQUENCE</scope>
    <source>
        <strain evidence="17">F60SS</strain>
        <tissue evidence="17">Leaves</tissue>
    </source>
</reference>
<feature type="binding site" evidence="13">
    <location>
        <position position="43"/>
    </location>
    <ligand>
        <name>substrate</name>
    </ligand>
</feature>
<dbReference type="Proteomes" id="UP001141552">
    <property type="component" value="Unassembled WGS sequence"/>
</dbReference>
<comment type="cofactor">
    <cofactor evidence="14">
        <name>heme b</name>
        <dbReference type="ChEBI" id="CHEBI:60344"/>
    </cofactor>
    <text evidence="14">Binds 1 heme b (iron(II)-protoporphyrin IX) group per subunit.</text>
</comment>
<sequence length="221" mass="24186">MYLSRTTPLVFGPCVGEDDCILGACASRGLSFATRNATLANLPPPTANTTRLLIDLGCKNFYATDVVALSGGHTIGISHCTSSTSRLYPIQDPTMDKTFANNLKGTCPTANSTNNTVVDIRSPNLFDNRYYVDLMNRQGLFTSNQDLYTDRRTRDIVTGFAVNQSLFFEKFVFAMIKMCQLSVLTGTQGEIRANCSARNTNNNNNYLGSVVDEGFEAVSQL</sequence>
<feature type="binding site" evidence="14">
    <location>
        <position position="119"/>
    </location>
    <ligand>
        <name>Ca(2+)</name>
        <dbReference type="ChEBI" id="CHEBI:29108"/>
        <label>2</label>
    </ligand>
</feature>
<dbReference type="PANTHER" id="PTHR31517">
    <property type="match status" value="1"/>
</dbReference>
<dbReference type="InterPro" id="IPR002016">
    <property type="entry name" value="Haem_peroxidase"/>
</dbReference>
<gene>
    <name evidence="17" type="primary">PER12_1</name>
    <name evidence="17" type="ORF">Tsubulata_024704</name>
</gene>
<dbReference type="OrthoDB" id="2113341at2759"/>
<comment type="catalytic activity">
    <reaction evidence="1">
        <text>2 a phenolic donor + H2O2 = 2 a phenolic radical donor + 2 H2O</text>
        <dbReference type="Rhea" id="RHEA:56136"/>
        <dbReference type="ChEBI" id="CHEBI:15377"/>
        <dbReference type="ChEBI" id="CHEBI:16240"/>
        <dbReference type="ChEBI" id="CHEBI:139520"/>
        <dbReference type="ChEBI" id="CHEBI:139521"/>
        <dbReference type="EC" id="1.11.1.7"/>
    </reaction>
</comment>
<dbReference type="GO" id="GO:0006979">
    <property type="term" value="P:response to oxidative stress"/>
    <property type="evidence" value="ECO:0007669"/>
    <property type="project" value="InterPro"/>
</dbReference>
<evidence type="ECO:0000259" key="16">
    <source>
        <dbReference type="PROSITE" id="PS50873"/>
    </source>
</evidence>
<feature type="binding site" description="axial binding residue" evidence="14">
    <location>
        <position position="73"/>
    </location>
    <ligand>
        <name>heme b</name>
        <dbReference type="ChEBI" id="CHEBI:60344"/>
    </ligand>
    <ligandPart>
        <name>Fe</name>
        <dbReference type="ChEBI" id="CHEBI:18248"/>
    </ligandPart>
</feature>
<evidence type="ECO:0000313" key="18">
    <source>
        <dbReference type="Proteomes" id="UP001141552"/>
    </source>
</evidence>
<reference evidence="17" key="2">
    <citation type="journal article" date="2023" name="Plants (Basel)">
        <title>Annotation of the Turnera subulata (Passifloraceae) Draft Genome Reveals the S-Locus Evolved after the Divergence of Turneroideae from Passifloroideae in a Stepwise Manner.</title>
        <authorList>
            <person name="Henning P.M."/>
            <person name="Roalson E.H."/>
            <person name="Mir W."/>
            <person name="McCubbin A.G."/>
            <person name="Shore J.S."/>
        </authorList>
    </citation>
    <scope>NUCLEOTIDE SEQUENCE</scope>
    <source>
        <strain evidence="17">F60SS</strain>
    </source>
</reference>
<dbReference type="PRINTS" id="PR00458">
    <property type="entry name" value="PEROXIDASE"/>
</dbReference>
<comment type="similarity">
    <text evidence="3">Belongs to the peroxidase family. Ascorbate peroxidase subfamily.</text>
</comment>
<feature type="binding site" evidence="14">
    <location>
        <position position="127"/>
    </location>
    <ligand>
        <name>Ca(2+)</name>
        <dbReference type="ChEBI" id="CHEBI:29108"/>
        <label>2</label>
    </ligand>
</feature>
<keyword evidence="12" id="KW-0325">Glycoprotein</keyword>
<organism evidence="17 18">
    <name type="scientific">Turnera subulata</name>
    <dbReference type="NCBI Taxonomy" id="218843"/>
    <lineage>
        <taxon>Eukaryota</taxon>
        <taxon>Viridiplantae</taxon>
        <taxon>Streptophyta</taxon>
        <taxon>Embryophyta</taxon>
        <taxon>Tracheophyta</taxon>
        <taxon>Spermatophyta</taxon>
        <taxon>Magnoliopsida</taxon>
        <taxon>eudicotyledons</taxon>
        <taxon>Gunneridae</taxon>
        <taxon>Pentapetalae</taxon>
        <taxon>rosids</taxon>
        <taxon>fabids</taxon>
        <taxon>Malpighiales</taxon>
        <taxon>Passifloraceae</taxon>
        <taxon>Turnera</taxon>
    </lineage>
</organism>
<keyword evidence="10 14" id="KW-0408">Iron</keyword>
<keyword evidence="5 17" id="KW-0575">Peroxidase</keyword>
<comment type="caution">
    <text evidence="17">The sequence shown here is derived from an EMBL/GenBank/DDBJ whole genome shotgun (WGS) entry which is preliminary data.</text>
</comment>
<dbReference type="Gene3D" id="1.10.420.10">
    <property type="entry name" value="Peroxidase, domain 2"/>
    <property type="match status" value="1"/>
</dbReference>
<keyword evidence="6" id="KW-0349">Heme</keyword>
<accession>A0A9Q0JAQ4</accession>
<keyword evidence="9" id="KW-0560">Oxidoreductase</keyword>
<keyword evidence="18" id="KW-1185">Reference proteome</keyword>
<dbReference type="InterPro" id="IPR010255">
    <property type="entry name" value="Haem_peroxidase_sf"/>
</dbReference>
<dbReference type="PANTHER" id="PTHR31517:SF48">
    <property type="entry name" value="PEROXIDASE 16-RELATED"/>
    <property type="match status" value="1"/>
</dbReference>
<dbReference type="GO" id="GO:0046872">
    <property type="term" value="F:metal ion binding"/>
    <property type="evidence" value="ECO:0007669"/>
    <property type="project" value="UniProtKB-KW"/>
</dbReference>
<dbReference type="PRINTS" id="PR00461">
    <property type="entry name" value="PLPEROXIDASE"/>
</dbReference>
<evidence type="ECO:0000256" key="5">
    <source>
        <dbReference type="ARBA" id="ARBA00022559"/>
    </source>
</evidence>
<comment type="function">
    <text evidence="2">Removal of H(2)O(2), oxidation of toxic reductants, biosynthesis and degradation of lignin, suberization, auxin catabolism, response to environmental stresses such as wounding, pathogen attack and oxidative stress. These functions might be dependent on each isozyme/isoform in each plant tissue.</text>
</comment>
<name>A0A9Q0JAQ4_9ROSI</name>